<dbReference type="GO" id="GO:0016020">
    <property type="term" value="C:membrane"/>
    <property type="evidence" value="ECO:0007669"/>
    <property type="project" value="UniProtKB-SubCell"/>
</dbReference>
<evidence type="ECO:0000313" key="7">
    <source>
        <dbReference type="Proteomes" id="UP000501600"/>
    </source>
</evidence>
<feature type="transmembrane region" description="Helical" evidence="5">
    <location>
        <begin position="121"/>
        <end position="143"/>
    </location>
</feature>
<evidence type="ECO:0000256" key="5">
    <source>
        <dbReference type="SAM" id="Phobius"/>
    </source>
</evidence>
<feature type="transmembrane region" description="Helical" evidence="5">
    <location>
        <begin position="75"/>
        <end position="101"/>
    </location>
</feature>
<dbReference type="Proteomes" id="UP000501600">
    <property type="component" value="Chromosome"/>
</dbReference>
<feature type="transmembrane region" description="Helical" evidence="5">
    <location>
        <begin position="6"/>
        <end position="26"/>
    </location>
</feature>
<sequence length="144" mass="15671">MENSPILQPVVALIIWTMVMWIWMYATRLPAMSKAEGLDAANMVGGKGSDLDNVLPANVQWKAHNYNHLLEQPTLFYAVCIVLALVGAGDGLNSVLAWAYVGLRVVHSLVQATVNRVVIRFGIFALSSLCLMALALHAAIAVFH</sequence>
<accession>A0A6H2DK33</accession>
<evidence type="ECO:0000256" key="2">
    <source>
        <dbReference type="ARBA" id="ARBA00022692"/>
    </source>
</evidence>
<proteinExistence type="predicted"/>
<dbReference type="EMBL" id="CP051217">
    <property type="protein sequence ID" value="QJB68305.1"/>
    <property type="molecule type" value="Genomic_DNA"/>
</dbReference>
<dbReference type="KEGG" id="phao:HF685_02450"/>
<dbReference type="Pfam" id="PF01124">
    <property type="entry name" value="MAPEG"/>
    <property type="match status" value="1"/>
</dbReference>
<dbReference type="RefSeq" id="WP_168818149.1">
    <property type="nucleotide sequence ID" value="NZ_CP051217.1"/>
</dbReference>
<dbReference type="SUPFAM" id="SSF161084">
    <property type="entry name" value="MAPEG domain-like"/>
    <property type="match status" value="1"/>
</dbReference>
<evidence type="ECO:0000256" key="1">
    <source>
        <dbReference type="ARBA" id="ARBA00004370"/>
    </source>
</evidence>
<reference evidence="6 7" key="1">
    <citation type="submission" date="2020-04" db="EMBL/GenBank/DDBJ databases">
        <title>Genome sequence for Sphingorhabdus sp. strain M1.</title>
        <authorList>
            <person name="Park S.-J."/>
        </authorList>
    </citation>
    <scope>NUCLEOTIDE SEQUENCE [LARGE SCALE GENOMIC DNA]</scope>
    <source>
        <strain evidence="6 7">JK6</strain>
    </source>
</reference>
<dbReference type="InterPro" id="IPR023352">
    <property type="entry name" value="MAPEG-like_dom_sf"/>
</dbReference>
<comment type="subcellular location">
    <subcellularLocation>
        <location evidence="1">Membrane</location>
    </subcellularLocation>
</comment>
<keyword evidence="3 5" id="KW-1133">Transmembrane helix</keyword>
<dbReference type="Gene3D" id="1.20.120.550">
    <property type="entry name" value="Membrane associated eicosanoid/glutathione metabolism-like domain"/>
    <property type="match status" value="1"/>
</dbReference>
<dbReference type="AlphaFoldDB" id="A0A6H2DK33"/>
<keyword evidence="2 5" id="KW-0812">Transmembrane</keyword>
<evidence type="ECO:0000256" key="4">
    <source>
        <dbReference type="ARBA" id="ARBA00023136"/>
    </source>
</evidence>
<protein>
    <submittedName>
        <fullName evidence="6">MAPEG family protein</fullName>
    </submittedName>
</protein>
<keyword evidence="7" id="KW-1185">Reference proteome</keyword>
<dbReference type="InterPro" id="IPR001129">
    <property type="entry name" value="Membr-assoc_MAPEG"/>
</dbReference>
<keyword evidence="4 5" id="KW-0472">Membrane</keyword>
<organism evidence="6 7">
    <name type="scientific">Parasphingorhabdus halotolerans</name>
    <dbReference type="NCBI Taxonomy" id="2725558"/>
    <lineage>
        <taxon>Bacteria</taxon>
        <taxon>Pseudomonadati</taxon>
        <taxon>Pseudomonadota</taxon>
        <taxon>Alphaproteobacteria</taxon>
        <taxon>Sphingomonadales</taxon>
        <taxon>Sphingomonadaceae</taxon>
        <taxon>Parasphingorhabdus</taxon>
    </lineage>
</organism>
<evidence type="ECO:0000256" key="3">
    <source>
        <dbReference type="ARBA" id="ARBA00022989"/>
    </source>
</evidence>
<evidence type="ECO:0000313" key="6">
    <source>
        <dbReference type="EMBL" id="QJB68305.1"/>
    </source>
</evidence>
<name>A0A6H2DK33_9SPHN</name>
<gene>
    <name evidence="6" type="ORF">HF685_02450</name>
</gene>